<comment type="caution">
    <text evidence="1">The sequence shown here is derived from an EMBL/GenBank/DDBJ whole genome shotgun (WGS) entry which is preliminary data.</text>
</comment>
<evidence type="ECO:0000313" key="2">
    <source>
        <dbReference type="Proteomes" id="UP000438429"/>
    </source>
</evidence>
<dbReference type="AlphaFoldDB" id="A0A6A4TRC0"/>
<protein>
    <submittedName>
        <fullName evidence="1">Uncharacterized protein</fullName>
    </submittedName>
</protein>
<gene>
    <name evidence="1" type="ORF">F2P81_001062</name>
</gene>
<sequence length="161" mass="18071">MLSFDPVYEFSVLILLGREIPETDWECARPIRTVGAPAAAKLICLLFGNPADRCLGAEGFQTKPVQRLHSDQINAPNETKDAINRSISLYLRSLLSSPLSHVLCLPLCKDSLCHNKTFISDYLIKEIKGGEQKDEVSLSAWFPLHRFIFRAKLLCKALVNE</sequence>
<reference evidence="1 2" key="1">
    <citation type="submission" date="2019-06" db="EMBL/GenBank/DDBJ databases">
        <title>Draft genomes of female and male turbot (Scophthalmus maximus).</title>
        <authorList>
            <person name="Xu H."/>
            <person name="Xu X.-W."/>
            <person name="Shao C."/>
            <person name="Chen S."/>
        </authorList>
    </citation>
    <scope>NUCLEOTIDE SEQUENCE [LARGE SCALE GENOMIC DNA]</scope>
    <source>
        <strain evidence="1">Ysfricsl-2016a</strain>
        <tissue evidence="1">Blood</tissue>
    </source>
</reference>
<dbReference type="EMBL" id="VEVO01000001">
    <property type="protein sequence ID" value="KAF0047429.1"/>
    <property type="molecule type" value="Genomic_DNA"/>
</dbReference>
<name>A0A6A4TRC0_SCOMX</name>
<evidence type="ECO:0000313" key="1">
    <source>
        <dbReference type="EMBL" id="KAF0047429.1"/>
    </source>
</evidence>
<dbReference type="Proteomes" id="UP000438429">
    <property type="component" value="Unassembled WGS sequence"/>
</dbReference>
<proteinExistence type="predicted"/>
<accession>A0A6A4TRC0</accession>
<organism evidence="1 2">
    <name type="scientific">Scophthalmus maximus</name>
    <name type="common">Turbot</name>
    <name type="synonym">Psetta maxima</name>
    <dbReference type="NCBI Taxonomy" id="52904"/>
    <lineage>
        <taxon>Eukaryota</taxon>
        <taxon>Metazoa</taxon>
        <taxon>Chordata</taxon>
        <taxon>Craniata</taxon>
        <taxon>Vertebrata</taxon>
        <taxon>Euteleostomi</taxon>
        <taxon>Actinopterygii</taxon>
        <taxon>Neopterygii</taxon>
        <taxon>Teleostei</taxon>
        <taxon>Neoteleostei</taxon>
        <taxon>Acanthomorphata</taxon>
        <taxon>Carangaria</taxon>
        <taxon>Pleuronectiformes</taxon>
        <taxon>Pleuronectoidei</taxon>
        <taxon>Scophthalmidae</taxon>
        <taxon>Scophthalmus</taxon>
    </lineage>
</organism>